<evidence type="ECO:0000256" key="6">
    <source>
        <dbReference type="ARBA" id="ARBA00030108"/>
    </source>
</evidence>
<dbReference type="PRINTS" id="PR00178">
    <property type="entry name" value="FATTYACIDBP"/>
</dbReference>
<protein>
    <recommendedName>
        <fullName evidence="3">Cellular retinoic acid-binding protein 1</fullName>
    </recommendedName>
    <alternativeName>
        <fullName evidence="6">Cellular retinoic acid-binding protein I</fullName>
    </alternativeName>
</protein>
<dbReference type="InterPro" id="IPR012674">
    <property type="entry name" value="Calycin"/>
</dbReference>
<keyword evidence="4" id="KW-0845">Vitamin A</keyword>
<dbReference type="PROSITE" id="PS00214">
    <property type="entry name" value="FABP"/>
    <property type="match status" value="1"/>
</dbReference>
<feature type="domain" description="Cytosolic fatty-acid binding proteins" evidence="9">
    <location>
        <begin position="33"/>
        <end position="50"/>
    </location>
</feature>
<dbReference type="Pfam" id="PF00061">
    <property type="entry name" value="Lipocalin"/>
    <property type="match status" value="1"/>
</dbReference>
<evidence type="ECO:0000256" key="8">
    <source>
        <dbReference type="SAM" id="MobiDB-lite"/>
    </source>
</evidence>
<feature type="compositionally biased region" description="Basic and acidic residues" evidence="8">
    <location>
        <begin position="1"/>
        <end position="25"/>
    </location>
</feature>
<organism evidence="10 11">
    <name type="scientific">Oryzias melastigma</name>
    <name type="common">Marine medaka</name>
    <dbReference type="NCBI Taxonomy" id="30732"/>
    <lineage>
        <taxon>Eukaryota</taxon>
        <taxon>Metazoa</taxon>
        <taxon>Chordata</taxon>
        <taxon>Craniata</taxon>
        <taxon>Vertebrata</taxon>
        <taxon>Euteleostomi</taxon>
        <taxon>Actinopterygii</taxon>
        <taxon>Neopterygii</taxon>
        <taxon>Teleostei</taxon>
        <taxon>Neoteleostei</taxon>
        <taxon>Acanthomorphata</taxon>
        <taxon>Ovalentaria</taxon>
        <taxon>Atherinomorphae</taxon>
        <taxon>Beloniformes</taxon>
        <taxon>Adrianichthyidae</taxon>
        <taxon>Oryziinae</taxon>
        <taxon>Oryzias</taxon>
    </lineage>
</organism>
<sequence length="153" mass="17266">MDGWTKESVCREAAEETEDQSHTPGREMANFSGTWKMRSSENFDELLKALGVNAMLRKVAVAAASKPHVEIKQDGEHFYIKTSTTVRTTEISFQIGEEFNEETVDGRKCKSLATWETENKIYCKQTLVSGNGPKTFWSRELKGDELILVSLVI</sequence>
<dbReference type="PANTHER" id="PTHR11955">
    <property type="entry name" value="FATTY ACID BINDING PROTEIN"/>
    <property type="match status" value="1"/>
</dbReference>
<name>A0A3B3D599_ORYME</name>
<evidence type="ECO:0000313" key="10">
    <source>
        <dbReference type="Ensembl" id="ENSOMEP00000025268.1"/>
    </source>
</evidence>
<evidence type="ECO:0000256" key="4">
    <source>
        <dbReference type="ARBA" id="ARBA00022893"/>
    </source>
</evidence>
<reference evidence="10" key="2">
    <citation type="submission" date="2025-09" db="UniProtKB">
        <authorList>
            <consortium name="Ensembl"/>
        </authorList>
    </citation>
    <scope>IDENTIFICATION</scope>
</reference>
<evidence type="ECO:0000256" key="2">
    <source>
        <dbReference type="ARBA" id="ARBA00008390"/>
    </source>
</evidence>
<proteinExistence type="inferred from homology"/>
<comment type="function">
    <text evidence="1">Cytosolic CRABPs may regulate the access of retinoic acid to the nuclear retinoic acid receptors.</text>
</comment>
<evidence type="ECO:0000256" key="7">
    <source>
        <dbReference type="RuleBase" id="RU003696"/>
    </source>
</evidence>
<dbReference type="PaxDb" id="30732-ENSOMEP00000025268"/>
<dbReference type="GeneTree" id="ENSGT00940000159422"/>
<evidence type="ECO:0000259" key="9">
    <source>
        <dbReference type="PROSITE" id="PS00214"/>
    </source>
</evidence>
<dbReference type="Proteomes" id="UP000261560">
    <property type="component" value="Unplaced"/>
</dbReference>
<feature type="region of interest" description="Disordered" evidence="8">
    <location>
        <begin position="1"/>
        <end position="27"/>
    </location>
</feature>
<dbReference type="GO" id="GO:0016918">
    <property type="term" value="F:retinal binding"/>
    <property type="evidence" value="ECO:0007669"/>
    <property type="project" value="UniProtKB-KW"/>
</dbReference>
<keyword evidence="5" id="KW-0683">Retinol-binding</keyword>
<evidence type="ECO:0000313" key="11">
    <source>
        <dbReference type="Proteomes" id="UP000261560"/>
    </source>
</evidence>
<keyword evidence="11" id="KW-1185">Reference proteome</keyword>
<evidence type="ECO:0000256" key="1">
    <source>
        <dbReference type="ARBA" id="ARBA00003699"/>
    </source>
</evidence>
<dbReference type="InterPro" id="IPR031259">
    <property type="entry name" value="ILBP"/>
</dbReference>
<dbReference type="SUPFAM" id="SSF50814">
    <property type="entry name" value="Lipocalins"/>
    <property type="match status" value="1"/>
</dbReference>
<keyword evidence="7" id="KW-0813">Transport</keyword>
<dbReference type="GO" id="GO:0019841">
    <property type="term" value="F:retinol binding"/>
    <property type="evidence" value="ECO:0007669"/>
    <property type="project" value="UniProtKB-KW"/>
</dbReference>
<dbReference type="Gene3D" id="2.40.128.20">
    <property type="match status" value="1"/>
</dbReference>
<dbReference type="InterPro" id="IPR000566">
    <property type="entry name" value="Lipocln_cytosolic_FA-bd_dom"/>
</dbReference>
<dbReference type="Ensembl" id="ENSOMET00000007552.1">
    <property type="protein sequence ID" value="ENSOMEP00000025268.1"/>
    <property type="gene ID" value="ENSOMEG00000006392.1"/>
</dbReference>
<evidence type="ECO:0000256" key="5">
    <source>
        <dbReference type="ARBA" id="ARBA00023072"/>
    </source>
</evidence>
<dbReference type="InterPro" id="IPR000463">
    <property type="entry name" value="Fatty_acid-bd"/>
</dbReference>
<reference evidence="10" key="1">
    <citation type="submission" date="2025-08" db="UniProtKB">
        <authorList>
            <consortium name="Ensembl"/>
        </authorList>
    </citation>
    <scope>IDENTIFICATION</scope>
</reference>
<dbReference type="AlphaFoldDB" id="A0A3B3D599"/>
<dbReference type="FunFam" id="2.40.128.20:FF:000001">
    <property type="entry name" value="Fatty acid-binding protein, adipocyte"/>
    <property type="match status" value="1"/>
</dbReference>
<comment type="similarity">
    <text evidence="2 7">Belongs to the calycin superfamily. Fatty-acid binding protein (FABP) family.</text>
</comment>
<evidence type="ECO:0000256" key="3">
    <source>
        <dbReference type="ARBA" id="ARBA00013592"/>
    </source>
</evidence>
<accession>A0A3B3D599</accession>
<dbReference type="STRING" id="30732.ENSOMEP00000025268"/>